<evidence type="ECO:0000256" key="1">
    <source>
        <dbReference type="ARBA" id="ARBA00004123"/>
    </source>
</evidence>
<accession>A0ABM4CIH8</accession>
<dbReference type="PANTHER" id="PTHR19265">
    <property type="entry name" value="MEIOSIS-SPECIFIC NUCLEAR STRUCTURAL PROTEIN 1"/>
    <property type="match status" value="1"/>
</dbReference>
<dbReference type="InterPro" id="IPR026504">
    <property type="entry name" value="MNS1"/>
</dbReference>
<dbReference type="RefSeq" id="XP_065661551.1">
    <property type="nucleotide sequence ID" value="XM_065805479.1"/>
</dbReference>
<sequence length="497" mass="61209">MPFRHVVLSHAKDQKISNQNRRYELERDEALRHLQQDKIIQANMESEDLIEERRNLRNAQRILMEQEKEESIRNAEIQKVLKEQQKEQEERLAKELQAIKLEKLRNEKLKQKYRVNSLELRELEAKLRAGYMNKERAAQLAEKQALQISLAQRESETAKEMLEDYERAIKHDQIKERERWEKSVQYQEQLESQLQEQEQTKQKQYEEFLKEKHMIDEIVRKIYEEDQREMEARLLKQKENRELIEDFIKKREQWKLQERLNVAEENERIMRFVKEIQHREKERTLERKKKEQAIIEVQKLLSEKLAAELHEKEETERIRTELYFEEQEEIDRQKEMLLVEKRIRDRLELQETIKEQLNLRERKKAAEKEEEEEFRQKMLQKFSEDDRIDQMNAQKRRLKQQEHKRAVEKLIEERRIYQQKDKQRALEEQKEIELIESHRMQIIEEERQRLLQEHASKLVGFLPKGVLRDANDLQLFDERFQQMYSKRKSDSFDETLS</sequence>
<evidence type="ECO:0000256" key="13">
    <source>
        <dbReference type="ARBA" id="ARBA00046114"/>
    </source>
</evidence>
<evidence type="ECO:0000259" key="15">
    <source>
        <dbReference type="Pfam" id="PF13868"/>
    </source>
</evidence>
<proteinExistence type="inferred from homology"/>
<keyword evidence="16" id="KW-1185">Reference proteome</keyword>
<comment type="subcellular location">
    <subcellularLocation>
        <location evidence="2">Cytoplasm</location>
        <location evidence="2">Cytoskeleton</location>
        <location evidence="2">Flagellum axoneme</location>
    </subcellularLocation>
    <subcellularLocation>
        <location evidence="1">Nucleus</location>
    </subcellularLocation>
</comment>
<evidence type="ECO:0000256" key="7">
    <source>
        <dbReference type="ARBA" id="ARBA00023054"/>
    </source>
</evidence>
<protein>
    <recommendedName>
        <fullName evidence="4">Meiosis-specific nuclear structural protein 1</fullName>
    </recommendedName>
</protein>
<evidence type="ECO:0000256" key="4">
    <source>
        <dbReference type="ARBA" id="ARBA00014813"/>
    </source>
</evidence>
<evidence type="ECO:0000256" key="11">
    <source>
        <dbReference type="ARBA" id="ARBA00023254"/>
    </source>
</evidence>
<feature type="domain" description="Trichohyalin-plectin-homology" evidence="15">
    <location>
        <begin position="116"/>
        <end position="464"/>
    </location>
</feature>
<evidence type="ECO:0000256" key="8">
    <source>
        <dbReference type="ARBA" id="ARBA00023069"/>
    </source>
</evidence>
<feature type="coiled-coil region" evidence="14">
    <location>
        <begin position="39"/>
        <end position="240"/>
    </location>
</feature>
<evidence type="ECO:0000256" key="3">
    <source>
        <dbReference type="ARBA" id="ARBA00009158"/>
    </source>
</evidence>
<keyword evidence="5" id="KW-0963">Cytoplasm</keyword>
<dbReference type="Proteomes" id="UP001652625">
    <property type="component" value="Chromosome 09"/>
</dbReference>
<evidence type="ECO:0000256" key="5">
    <source>
        <dbReference type="ARBA" id="ARBA00022490"/>
    </source>
</evidence>
<keyword evidence="10" id="KW-0539">Nucleus</keyword>
<organism evidence="16 17">
    <name type="scientific">Hydra vulgaris</name>
    <name type="common">Hydra</name>
    <name type="synonym">Hydra attenuata</name>
    <dbReference type="NCBI Taxonomy" id="6087"/>
    <lineage>
        <taxon>Eukaryota</taxon>
        <taxon>Metazoa</taxon>
        <taxon>Cnidaria</taxon>
        <taxon>Hydrozoa</taxon>
        <taxon>Hydroidolina</taxon>
        <taxon>Anthoathecata</taxon>
        <taxon>Aplanulata</taxon>
        <taxon>Hydridae</taxon>
        <taxon>Hydra</taxon>
    </lineage>
</organism>
<name>A0ABM4CIH8_HYDVU</name>
<keyword evidence="6" id="KW-0282">Flagellum</keyword>
<dbReference type="InterPro" id="IPR043597">
    <property type="entry name" value="TPH_dom"/>
</dbReference>
<evidence type="ECO:0000256" key="12">
    <source>
        <dbReference type="ARBA" id="ARBA00023273"/>
    </source>
</evidence>
<evidence type="ECO:0000313" key="17">
    <source>
        <dbReference type="RefSeq" id="XP_065661551.1"/>
    </source>
</evidence>
<evidence type="ECO:0000256" key="10">
    <source>
        <dbReference type="ARBA" id="ARBA00023242"/>
    </source>
</evidence>
<keyword evidence="7 14" id="KW-0175">Coiled coil</keyword>
<keyword evidence="8" id="KW-0969">Cilium</keyword>
<comment type="similarity">
    <text evidence="3">Belongs to the MNS1 family.</text>
</comment>
<keyword evidence="11" id="KW-0469">Meiosis</keyword>
<evidence type="ECO:0000256" key="14">
    <source>
        <dbReference type="SAM" id="Coils"/>
    </source>
</evidence>
<evidence type="ECO:0000256" key="2">
    <source>
        <dbReference type="ARBA" id="ARBA00004611"/>
    </source>
</evidence>
<reference evidence="17" key="1">
    <citation type="submission" date="2025-08" db="UniProtKB">
        <authorList>
            <consortium name="RefSeq"/>
        </authorList>
    </citation>
    <scope>IDENTIFICATION</scope>
</reference>
<gene>
    <name evidence="17" type="primary">LOC100199126</name>
</gene>
<dbReference type="PANTHER" id="PTHR19265:SF0">
    <property type="entry name" value="MEIOSIS-SPECIFIC NUCLEAR STRUCTURAL PROTEIN 1"/>
    <property type="match status" value="1"/>
</dbReference>
<evidence type="ECO:0000256" key="9">
    <source>
        <dbReference type="ARBA" id="ARBA00023212"/>
    </source>
</evidence>
<evidence type="ECO:0000256" key="6">
    <source>
        <dbReference type="ARBA" id="ARBA00022846"/>
    </source>
</evidence>
<dbReference type="Pfam" id="PF13868">
    <property type="entry name" value="TPH"/>
    <property type="match status" value="1"/>
</dbReference>
<keyword evidence="9" id="KW-0206">Cytoskeleton</keyword>
<evidence type="ECO:0000313" key="16">
    <source>
        <dbReference type="Proteomes" id="UP001652625"/>
    </source>
</evidence>
<dbReference type="GeneID" id="100199126"/>
<keyword evidence="12" id="KW-0966">Cell projection</keyword>
<comment type="function">
    <text evidence="13">Microtubule inner protein (MIP) part of the dynein-decorated doublet microtubules (DMTs) in cilia axoneme, which is required for motile cilia beating. May play a role in the control of meiotic division and germ cell differentiation through regulation of pairing and recombination during meiosis. Required for sperm flagella assembly. May play a role in the assembly and function of the outer dynein arm-docking complex (ODA-DC). ODA-DC mediates outer dynein arms (ODA) binding onto the axonemal doublet microtubules.</text>
</comment>